<dbReference type="Pfam" id="PF04677">
    <property type="entry name" value="CwfJ_C_1"/>
    <property type="match status" value="1"/>
</dbReference>
<dbReference type="AlphaFoldDB" id="A0A8M1KIH6"/>
<dbReference type="OrthoDB" id="444325at2759"/>
<feature type="domain" description="Cwf19-like C-terminal" evidence="5">
    <location>
        <begin position="377"/>
        <end position="479"/>
    </location>
</feature>
<evidence type="ECO:0000259" key="4">
    <source>
        <dbReference type="Pfam" id="PF04676"/>
    </source>
</evidence>
<proteinExistence type="inferred from homology"/>
<dbReference type="GO" id="GO:0000398">
    <property type="term" value="P:mRNA splicing, via spliceosome"/>
    <property type="evidence" value="ECO:0007669"/>
    <property type="project" value="TreeGrafter"/>
</dbReference>
<dbReference type="PANTHER" id="PTHR12072:SF4">
    <property type="entry name" value="CWF19-LIKE PROTEIN 1"/>
    <property type="match status" value="1"/>
</dbReference>
<name>A0A8M1KIH6_CLUHA</name>
<sequence>MGEQALRVLACGDVEGRINALFNRVRTIQKKSGQFDLLLCVGDFFGSSEEAQAEWEEYKSGAKKAPIHTYVLGAASYETVKYFPSADGCELAENIIYLGRKGVFTGASGLQIAYVSGREGHQEPAPAHCFSPKDLSALVEPLVNSKFKGVDILLTSQWPRGVWQYGNNPEVDTRFCGVGSIASLANHLRPRYHFAGMEGVSYERLPYRNHLVLQENSQHVSRFIALAAVNNPAKKKYLYAFNVIPMKNMDPVELVKQPQDVTENPYRKPAVAGQKGRPGITFPTEQEEPASQFFFDLGRRPQHQRRQQHQNQHQKNREERLQQQQQYYQQHQGQQEPGKEPGQEPGQEPGRKRPSEGDRFPGGQHHQLPKLPRKPPQPTGPCWFCLASPEVEKHLVVSIGTHCYLALAKGCLTPDHLLLLPIGHYQSVVELASEVVEELDKYKSALRKFYKSLGKRCVLFERNYRSQHLQLQAVPVPLDKCATDDLKEAFMVQAQEQQIELMEIPEHTDLKQIAPPGTPYFYVELDSGEKLFYRIKKNFPLQFGREVLASESVLNIPTRANWKDCKYTREEEEDMTKQIRSKFEPFDFTMED</sequence>
<dbReference type="InterPro" id="IPR006768">
    <property type="entry name" value="Cwf19-like_C_dom-1"/>
</dbReference>
<feature type="region of interest" description="Disordered" evidence="3">
    <location>
        <begin position="301"/>
        <end position="376"/>
    </location>
</feature>
<feature type="compositionally biased region" description="Low complexity" evidence="3">
    <location>
        <begin position="322"/>
        <end position="336"/>
    </location>
</feature>
<dbReference type="Pfam" id="PF04676">
    <property type="entry name" value="CwfJ_C_2"/>
    <property type="match status" value="1"/>
</dbReference>
<dbReference type="CDD" id="cd07380">
    <property type="entry name" value="MPP_CWF19_N"/>
    <property type="match status" value="1"/>
</dbReference>
<feature type="compositionally biased region" description="Basic and acidic residues" evidence="3">
    <location>
        <begin position="349"/>
        <end position="359"/>
    </location>
</feature>
<protein>
    <recommendedName>
        <fullName evidence="2">CWF19-like protein 1</fullName>
    </recommendedName>
</protein>
<dbReference type="RefSeq" id="XP_042562133.1">
    <property type="nucleotide sequence ID" value="XM_042706199.1"/>
</dbReference>
<dbReference type="GO" id="GO:0061632">
    <property type="term" value="F:RNA lariat debranching enzyme activator activity"/>
    <property type="evidence" value="ECO:0007669"/>
    <property type="project" value="TreeGrafter"/>
</dbReference>
<dbReference type="InterPro" id="IPR036265">
    <property type="entry name" value="HIT-like_sf"/>
</dbReference>
<dbReference type="InterPro" id="IPR006767">
    <property type="entry name" value="Cwf19-like_C_dom-2"/>
</dbReference>
<evidence type="ECO:0000256" key="3">
    <source>
        <dbReference type="SAM" id="MobiDB-lite"/>
    </source>
</evidence>
<evidence type="ECO:0000256" key="1">
    <source>
        <dbReference type="ARBA" id="ARBA00006795"/>
    </source>
</evidence>
<dbReference type="GeneID" id="122131468"/>
<dbReference type="Proteomes" id="UP000515152">
    <property type="component" value="Unplaced"/>
</dbReference>
<feature type="region of interest" description="Disordered" evidence="3">
    <location>
        <begin position="260"/>
        <end position="286"/>
    </location>
</feature>
<keyword evidence="6" id="KW-1185">Reference proteome</keyword>
<gene>
    <name evidence="7" type="primary">LOC122131468</name>
</gene>
<dbReference type="KEGG" id="char:122131468"/>
<evidence type="ECO:0000313" key="6">
    <source>
        <dbReference type="Proteomes" id="UP000515152"/>
    </source>
</evidence>
<reference evidence="7" key="1">
    <citation type="submission" date="2025-08" db="UniProtKB">
        <authorList>
            <consortium name="RefSeq"/>
        </authorList>
    </citation>
    <scope>IDENTIFICATION</scope>
</reference>
<comment type="similarity">
    <text evidence="1">Belongs to the CWF19 family.</text>
</comment>
<evidence type="ECO:0000256" key="2">
    <source>
        <dbReference type="ARBA" id="ARBA00041007"/>
    </source>
</evidence>
<organism evidence="6 7">
    <name type="scientific">Clupea harengus</name>
    <name type="common">Atlantic herring</name>
    <dbReference type="NCBI Taxonomy" id="7950"/>
    <lineage>
        <taxon>Eukaryota</taxon>
        <taxon>Metazoa</taxon>
        <taxon>Chordata</taxon>
        <taxon>Craniata</taxon>
        <taxon>Vertebrata</taxon>
        <taxon>Euteleostomi</taxon>
        <taxon>Actinopterygii</taxon>
        <taxon>Neopterygii</taxon>
        <taxon>Teleostei</taxon>
        <taxon>Clupei</taxon>
        <taxon>Clupeiformes</taxon>
        <taxon>Clupeoidei</taxon>
        <taxon>Clupeidae</taxon>
        <taxon>Clupea</taxon>
    </lineage>
</organism>
<evidence type="ECO:0000313" key="7">
    <source>
        <dbReference type="RefSeq" id="XP_042562133.1"/>
    </source>
</evidence>
<dbReference type="SUPFAM" id="SSF54197">
    <property type="entry name" value="HIT-like"/>
    <property type="match status" value="1"/>
</dbReference>
<evidence type="ECO:0000259" key="5">
    <source>
        <dbReference type="Pfam" id="PF04677"/>
    </source>
</evidence>
<dbReference type="InterPro" id="IPR040194">
    <property type="entry name" value="Cwf19-like"/>
</dbReference>
<dbReference type="PANTHER" id="PTHR12072">
    <property type="entry name" value="CWF19, CELL CYCLE CONTROL PROTEIN"/>
    <property type="match status" value="1"/>
</dbReference>
<dbReference type="GO" id="GO:0071014">
    <property type="term" value="C:post-mRNA release spliceosomal complex"/>
    <property type="evidence" value="ECO:0007669"/>
    <property type="project" value="TreeGrafter"/>
</dbReference>
<feature type="domain" description="Cwf19-like protein C-terminal" evidence="4">
    <location>
        <begin position="497"/>
        <end position="589"/>
    </location>
</feature>
<dbReference type="InterPro" id="IPR029052">
    <property type="entry name" value="Metallo-depent_PP-like"/>
</dbReference>
<accession>A0A8M1KIH6</accession>
<feature type="compositionally biased region" description="Basic residues" evidence="3">
    <location>
        <begin position="301"/>
        <end position="314"/>
    </location>
</feature>
<dbReference type="SUPFAM" id="SSF56300">
    <property type="entry name" value="Metallo-dependent phosphatases"/>
    <property type="match status" value="1"/>
</dbReference>